<sequence>MKDHNNPPGLATPAGFSHVVRTNRKTTLVVAGQVAYDAQGQIVGAEDFEQQVRQVYSNIRTALRQNAADMVDLVKTTIFVRDLTPEKIAVIRAVRKEFLSDEALPASTLVGVQALAKPQLMLEIEAVAMVD</sequence>
<organism evidence="2 3">
    <name type="scientific">Ottowia thiooxydans</name>
    <dbReference type="NCBI Taxonomy" id="219182"/>
    <lineage>
        <taxon>Bacteria</taxon>
        <taxon>Pseudomonadati</taxon>
        <taxon>Pseudomonadota</taxon>
        <taxon>Betaproteobacteria</taxon>
        <taxon>Burkholderiales</taxon>
        <taxon>Comamonadaceae</taxon>
        <taxon>Ottowia</taxon>
    </lineage>
</organism>
<dbReference type="PANTHER" id="PTHR11803">
    <property type="entry name" value="2-IMINOBUTANOATE/2-IMINOPROPANOATE DEAMINASE RIDA"/>
    <property type="match status" value="1"/>
</dbReference>
<dbReference type="Proteomes" id="UP001549320">
    <property type="component" value="Unassembled WGS sequence"/>
</dbReference>
<gene>
    <name evidence="2" type="ORF">ABIE13_002413</name>
</gene>
<evidence type="ECO:0000313" key="2">
    <source>
        <dbReference type="EMBL" id="MET4577302.1"/>
    </source>
</evidence>
<evidence type="ECO:0000313" key="3">
    <source>
        <dbReference type="Proteomes" id="UP001549320"/>
    </source>
</evidence>
<dbReference type="EMBL" id="JBEPSH010000004">
    <property type="protein sequence ID" value="MET4577302.1"/>
    <property type="molecule type" value="Genomic_DNA"/>
</dbReference>
<protein>
    <submittedName>
        <fullName evidence="2">Enamine deaminase RidA (YjgF/YER057c/UK114 family)</fullName>
    </submittedName>
</protein>
<proteinExistence type="inferred from homology"/>
<dbReference type="Pfam" id="PF01042">
    <property type="entry name" value="Ribonuc_L-PSP"/>
    <property type="match status" value="1"/>
</dbReference>
<comment type="similarity">
    <text evidence="1">Belongs to the RutC family.</text>
</comment>
<dbReference type="InterPro" id="IPR006175">
    <property type="entry name" value="YjgF/YER057c/UK114"/>
</dbReference>
<comment type="caution">
    <text evidence="2">The sequence shown here is derived from an EMBL/GenBank/DDBJ whole genome shotgun (WGS) entry which is preliminary data.</text>
</comment>
<dbReference type="SUPFAM" id="SSF55298">
    <property type="entry name" value="YjgF-like"/>
    <property type="match status" value="1"/>
</dbReference>
<dbReference type="Gene3D" id="3.30.1330.40">
    <property type="entry name" value="RutC-like"/>
    <property type="match status" value="1"/>
</dbReference>
<name>A0ABV2Q9S9_9BURK</name>
<evidence type="ECO:0000256" key="1">
    <source>
        <dbReference type="ARBA" id="ARBA00010552"/>
    </source>
</evidence>
<keyword evidence="3" id="KW-1185">Reference proteome</keyword>
<accession>A0ABV2Q9S9</accession>
<reference evidence="2 3" key="1">
    <citation type="submission" date="2024-06" db="EMBL/GenBank/DDBJ databases">
        <title>Sorghum-associated microbial communities from plants grown in Nebraska, USA.</title>
        <authorList>
            <person name="Schachtman D."/>
        </authorList>
    </citation>
    <scope>NUCLEOTIDE SEQUENCE [LARGE SCALE GENOMIC DNA]</scope>
    <source>
        <strain evidence="2 3">2709</strain>
    </source>
</reference>
<dbReference type="PANTHER" id="PTHR11803:SF58">
    <property type="entry name" value="PROTEIN HMF1-RELATED"/>
    <property type="match status" value="1"/>
</dbReference>
<dbReference type="RefSeq" id="WP_354443554.1">
    <property type="nucleotide sequence ID" value="NZ_JBEPSH010000004.1"/>
</dbReference>
<dbReference type="InterPro" id="IPR035959">
    <property type="entry name" value="RutC-like_sf"/>
</dbReference>
<dbReference type="CDD" id="cd00448">
    <property type="entry name" value="YjgF_YER057c_UK114_family"/>
    <property type="match status" value="1"/>
</dbReference>